<gene>
    <name evidence="1" type="ORF">ONZ43_g1252</name>
</gene>
<evidence type="ECO:0000313" key="2">
    <source>
        <dbReference type="Proteomes" id="UP001153334"/>
    </source>
</evidence>
<organism evidence="1 2">
    <name type="scientific">Nemania bipapillata</name>
    <dbReference type="NCBI Taxonomy" id="110536"/>
    <lineage>
        <taxon>Eukaryota</taxon>
        <taxon>Fungi</taxon>
        <taxon>Dikarya</taxon>
        <taxon>Ascomycota</taxon>
        <taxon>Pezizomycotina</taxon>
        <taxon>Sordariomycetes</taxon>
        <taxon>Xylariomycetidae</taxon>
        <taxon>Xylariales</taxon>
        <taxon>Xylariaceae</taxon>
        <taxon>Nemania</taxon>
    </lineage>
</organism>
<name>A0ACC2J5D2_9PEZI</name>
<sequence>MIVVESNVEIAVALCILWIWDIYEKTAYSYFINKYKTIPLPDKPTYNSGDVSLVVPTIDTESTFTECLRLWLASKPREIIIVTVARNLSRVQQLVSPVQNCTHKVTILTAPVANKRQQLTLGIMAASGKIVALVDDDAYWRTGTVIPYLLAPFENSLVGAVAGLQSPDFPLDRQDPRVMTLWETLGAYDMHTLNSSQPMRFAADGGAWSLVGRTLFVRSSILQNQKFSDAFCNQKIGNRIVNGADDVFVTEWVFNCGWEIRVQNSPEAKVTTNVRRDYKFTWQVLRWERGNIRSFLARLFVNPGYRLMVQVVISVWILGTIY</sequence>
<dbReference type="EMBL" id="JAPESX010000204">
    <property type="protein sequence ID" value="KAJ8122596.1"/>
    <property type="molecule type" value="Genomic_DNA"/>
</dbReference>
<dbReference type="Proteomes" id="UP001153334">
    <property type="component" value="Unassembled WGS sequence"/>
</dbReference>
<accession>A0ACC2J5D2</accession>
<keyword evidence="2" id="KW-1185">Reference proteome</keyword>
<proteinExistence type="predicted"/>
<reference evidence="1" key="1">
    <citation type="submission" date="2022-11" db="EMBL/GenBank/DDBJ databases">
        <title>Genome Sequence of Nemania bipapillata.</title>
        <authorList>
            <person name="Buettner E."/>
        </authorList>
    </citation>
    <scope>NUCLEOTIDE SEQUENCE</scope>
    <source>
        <strain evidence="1">CP14</strain>
    </source>
</reference>
<protein>
    <submittedName>
        <fullName evidence="1">Uncharacterized protein</fullName>
    </submittedName>
</protein>
<evidence type="ECO:0000313" key="1">
    <source>
        <dbReference type="EMBL" id="KAJ8122596.1"/>
    </source>
</evidence>
<comment type="caution">
    <text evidence="1">The sequence shown here is derived from an EMBL/GenBank/DDBJ whole genome shotgun (WGS) entry which is preliminary data.</text>
</comment>